<reference evidence="1" key="2">
    <citation type="submission" date="2020-09" db="EMBL/GenBank/DDBJ databases">
        <authorList>
            <person name="Sun Q."/>
            <person name="Zhou Y."/>
        </authorList>
    </citation>
    <scope>NUCLEOTIDE SEQUENCE</scope>
    <source>
        <strain evidence="1">CGMCC 1.15758</strain>
    </source>
</reference>
<dbReference type="RefSeq" id="WP_117004056.1">
    <property type="nucleotide sequence ID" value="NZ_BMJS01000071.1"/>
</dbReference>
<organism evidence="1 2">
    <name type="scientific">Cysteiniphilum litorale</name>
    <dbReference type="NCBI Taxonomy" id="2056700"/>
    <lineage>
        <taxon>Bacteria</taxon>
        <taxon>Pseudomonadati</taxon>
        <taxon>Pseudomonadota</taxon>
        <taxon>Gammaproteobacteria</taxon>
        <taxon>Thiotrichales</taxon>
        <taxon>Fastidiosibacteraceae</taxon>
        <taxon>Cysteiniphilum</taxon>
    </lineage>
</organism>
<keyword evidence="2" id="KW-1185">Reference proteome</keyword>
<dbReference type="Pfam" id="PF25948">
    <property type="entry name" value="DUF7986"/>
    <property type="match status" value="1"/>
</dbReference>
<accession>A0A8J3EAH2</accession>
<reference evidence="1" key="1">
    <citation type="journal article" date="2014" name="Int. J. Syst. Evol. Microbiol.">
        <title>Complete genome sequence of Corynebacterium casei LMG S-19264T (=DSM 44701T), isolated from a smear-ripened cheese.</title>
        <authorList>
            <consortium name="US DOE Joint Genome Institute (JGI-PGF)"/>
            <person name="Walter F."/>
            <person name="Albersmeier A."/>
            <person name="Kalinowski J."/>
            <person name="Ruckert C."/>
        </authorList>
    </citation>
    <scope>NUCLEOTIDE SEQUENCE</scope>
    <source>
        <strain evidence="1">CGMCC 1.15758</strain>
    </source>
</reference>
<gene>
    <name evidence="1" type="ORF">GCM10010995_27540</name>
</gene>
<protein>
    <submittedName>
        <fullName evidence="1">Uncharacterized protein</fullName>
    </submittedName>
</protein>
<sequence>MRASAEIITDYNGMRKIGKERIYQQAITFILKEDMLRCAKRLSLLQGDSSLLINTEHEMNVLVDHCLYNYNRDGYSAIQRAYKKLKHEYSESDCAKFKKFSEASFKFVRAVNVVGDDTVLVRDILTSKEYLLIDYGFNKTIKENGLAYGMIANFIDCDDYIMSTGASIPVSLDSQSKGAQQLQEIASNYIDKKQQGIATDIDYKQMITDLYKLCFHEEMIMLVPSATVPFGKEALKKKVEETE</sequence>
<dbReference type="AlphaFoldDB" id="A0A8J3EAH2"/>
<dbReference type="Proteomes" id="UP000636949">
    <property type="component" value="Unassembled WGS sequence"/>
</dbReference>
<evidence type="ECO:0000313" key="1">
    <source>
        <dbReference type="EMBL" id="GGG08489.1"/>
    </source>
</evidence>
<proteinExistence type="predicted"/>
<comment type="caution">
    <text evidence="1">The sequence shown here is derived from an EMBL/GenBank/DDBJ whole genome shotgun (WGS) entry which is preliminary data.</text>
</comment>
<dbReference type="InterPro" id="IPR058292">
    <property type="entry name" value="DUF7986"/>
</dbReference>
<name>A0A8J3EAH2_9GAMM</name>
<evidence type="ECO:0000313" key="2">
    <source>
        <dbReference type="Proteomes" id="UP000636949"/>
    </source>
</evidence>
<dbReference type="EMBL" id="BMJS01000071">
    <property type="protein sequence ID" value="GGG08489.1"/>
    <property type="molecule type" value="Genomic_DNA"/>
</dbReference>